<reference evidence="2 3" key="1">
    <citation type="submission" date="2023-05" db="EMBL/GenBank/DDBJ databases">
        <title>Pseudoalteromonas ardens sp. nov., Pseudoalteromonas obscura sp. nov., and Pseudoalteromonas umbrosa sp. nov., isolated from the coral Montipora capitata.</title>
        <authorList>
            <person name="Thomas E.M."/>
            <person name="Smith E.M."/>
            <person name="Papke E."/>
            <person name="Shlafstein M.D."/>
            <person name="Oline D.K."/>
            <person name="Videau P."/>
            <person name="Saw J.H."/>
            <person name="Strangman W.K."/>
            <person name="Ushijima B."/>
        </authorList>
    </citation>
    <scope>NUCLEOTIDE SEQUENCE [LARGE SCALE GENOMIC DNA]</scope>
    <source>
        <strain evidence="2 3">P94</strain>
    </source>
</reference>
<keyword evidence="1" id="KW-0472">Membrane</keyword>
<evidence type="ECO:0000313" key="2">
    <source>
        <dbReference type="EMBL" id="MDK2595417.1"/>
    </source>
</evidence>
<evidence type="ECO:0000313" key="3">
    <source>
        <dbReference type="Proteomes" id="UP001231915"/>
    </source>
</evidence>
<proteinExistence type="predicted"/>
<organism evidence="2 3">
    <name type="scientific">Pseudoalteromonas obscura</name>
    <dbReference type="NCBI Taxonomy" id="3048491"/>
    <lineage>
        <taxon>Bacteria</taxon>
        <taxon>Pseudomonadati</taxon>
        <taxon>Pseudomonadota</taxon>
        <taxon>Gammaproteobacteria</taxon>
        <taxon>Alteromonadales</taxon>
        <taxon>Pseudoalteromonadaceae</taxon>
        <taxon>Pseudoalteromonas</taxon>
    </lineage>
</organism>
<comment type="caution">
    <text evidence="2">The sequence shown here is derived from an EMBL/GenBank/DDBJ whole genome shotgun (WGS) entry which is preliminary data.</text>
</comment>
<name>A0ABT7EK41_9GAMM</name>
<keyword evidence="1" id="KW-1133">Transmembrane helix</keyword>
<feature type="transmembrane region" description="Helical" evidence="1">
    <location>
        <begin position="134"/>
        <end position="157"/>
    </location>
</feature>
<keyword evidence="3" id="KW-1185">Reference proteome</keyword>
<keyword evidence="1" id="KW-0812">Transmembrane</keyword>
<dbReference type="Proteomes" id="UP001231915">
    <property type="component" value="Unassembled WGS sequence"/>
</dbReference>
<protein>
    <submittedName>
        <fullName evidence="2">Uncharacterized protein</fullName>
    </submittedName>
</protein>
<feature type="transmembrane region" description="Helical" evidence="1">
    <location>
        <begin position="16"/>
        <end position="37"/>
    </location>
</feature>
<dbReference type="RefSeq" id="WP_284137125.1">
    <property type="nucleotide sequence ID" value="NZ_JASJUT010000003.1"/>
</dbReference>
<evidence type="ECO:0000256" key="1">
    <source>
        <dbReference type="SAM" id="Phobius"/>
    </source>
</evidence>
<accession>A0ABT7EK41</accession>
<feature type="transmembrane region" description="Helical" evidence="1">
    <location>
        <begin position="163"/>
        <end position="181"/>
    </location>
</feature>
<sequence length="225" mass="25790">MDGSFLQHVIENSPEYYGGVILLALIPVLIKAANSVINFYEDVRVKRVLNRIKFLSENSPNDSELANYLESMKRHEIYRVATGIETYPDKAKMLMRIFDLGIANNKELKGIYHYLTPLESKVKVSINNMDRIRIIYSFCSGLIFMFTGLCIAIYFQFSGPIEALAGSLIMFLCIFFGVLLFRDFNGFRTLTRVAAALDKLGEYAENDSDIELFRFRSNKRSESRV</sequence>
<dbReference type="EMBL" id="JASJUT010000003">
    <property type="protein sequence ID" value="MDK2595417.1"/>
    <property type="molecule type" value="Genomic_DNA"/>
</dbReference>
<gene>
    <name evidence="2" type="ORF">QNM18_10210</name>
</gene>